<proteinExistence type="predicted"/>
<evidence type="ECO:0000256" key="1">
    <source>
        <dbReference type="ARBA" id="ARBA00022603"/>
    </source>
</evidence>
<evidence type="ECO:0000256" key="2">
    <source>
        <dbReference type="ARBA" id="ARBA00022679"/>
    </source>
</evidence>
<dbReference type="PANTHER" id="PTHR43861:SF1">
    <property type="entry name" value="TRANS-ACONITATE 2-METHYLTRANSFERASE"/>
    <property type="match status" value="1"/>
</dbReference>
<dbReference type="SUPFAM" id="SSF53335">
    <property type="entry name" value="S-adenosyl-L-methionine-dependent methyltransferases"/>
    <property type="match status" value="1"/>
</dbReference>
<dbReference type="Pfam" id="PF13649">
    <property type="entry name" value="Methyltransf_25"/>
    <property type="match status" value="1"/>
</dbReference>
<organism evidence="4 5">
    <name type="scientific">Methylomarinum roseum</name>
    <dbReference type="NCBI Taxonomy" id="3067653"/>
    <lineage>
        <taxon>Bacteria</taxon>
        <taxon>Pseudomonadati</taxon>
        <taxon>Pseudomonadota</taxon>
        <taxon>Gammaproteobacteria</taxon>
        <taxon>Methylococcales</taxon>
        <taxon>Methylococcaceae</taxon>
        <taxon>Methylomarinum</taxon>
    </lineage>
</organism>
<evidence type="ECO:0000259" key="3">
    <source>
        <dbReference type="Pfam" id="PF13649"/>
    </source>
</evidence>
<dbReference type="InterPro" id="IPR041698">
    <property type="entry name" value="Methyltransf_25"/>
</dbReference>
<name>A0AAU7P0M9_9GAMM</name>
<accession>A0AAU7P0M9</accession>
<dbReference type="GO" id="GO:0032259">
    <property type="term" value="P:methylation"/>
    <property type="evidence" value="ECO:0007669"/>
    <property type="project" value="UniProtKB-KW"/>
</dbReference>
<keyword evidence="2 4" id="KW-0808">Transferase</keyword>
<dbReference type="Gene3D" id="3.40.50.150">
    <property type="entry name" value="Vaccinia Virus protein VP39"/>
    <property type="match status" value="1"/>
</dbReference>
<keyword evidence="1 4" id="KW-0489">Methyltransferase</keyword>
<reference evidence="4 5" key="1">
    <citation type="journal article" date="2024" name="Microbiology">
        <title>Methylomarinum rosea sp. nov., a novel halophilic methanotrophic bacterium from the hypersaline Lake Elton.</title>
        <authorList>
            <person name="Suleimanov R.Z."/>
            <person name="Oshkin I.Y."/>
            <person name="Danilova O.V."/>
            <person name="Suzina N.E."/>
            <person name="Dedysh S.N."/>
        </authorList>
    </citation>
    <scope>NUCLEOTIDE SEQUENCE [LARGE SCALE GENOMIC DNA]</scope>
    <source>
        <strain evidence="4 5">Ch1-1</strain>
    </source>
</reference>
<sequence length="222" mass="24777">MKRRLEPELMEDPLQAEVYAAADFAEADSLMLQAFNEAFPEVELQGPVLDLGCGPGNMAFRFAERFPRCQVIGVDGSAAMLAIADQRKKSRAELIDRIRFLQGIIPKVRIPAGPYAAIISNSFLHHLHRPEVLWGLISHYAQPGCQILIMDLYRPDSPQQAQGLVEKYASSEPEVLRRDFYHSLLAALTPDEVKQQLATVGLGELVVRKTSDRHMIIVGQKS</sequence>
<evidence type="ECO:0000313" key="4">
    <source>
        <dbReference type="EMBL" id="XBS22406.1"/>
    </source>
</evidence>
<dbReference type="EMBL" id="CP157743">
    <property type="protein sequence ID" value="XBS22406.1"/>
    <property type="molecule type" value="Genomic_DNA"/>
</dbReference>
<protein>
    <submittedName>
        <fullName evidence="4">Class I SAM-dependent methyltransferase</fullName>
        <ecNumber evidence="4">2.1.1.-</ecNumber>
    </submittedName>
</protein>
<dbReference type="RefSeq" id="WP_305908613.1">
    <property type="nucleotide sequence ID" value="NZ_CP157743.1"/>
</dbReference>
<keyword evidence="5" id="KW-1185">Reference proteome</keyword>
<dbReference type="InterPro" id="IPR029063">
    <property type="entry name" value="SAM-dependent_MTases_sf"/>
</dbReference>
<dbReference type="GO" id="GO:0008168">
    <property type="term" value="F:methyltransferase activity"/>
    <property type="evidence" value="ECO:0007669"/>
    <property type="project" value="UniProtKB-KW"/>
</dbReference>
<evidence type="ECO:0000313" key="5">
    <source>
        <dbReference type="Proteomes" id="UP001225378"/>
    </source>
</evidence>
<dbReference type="AlphaFoldDB" id="A0AAU7P0M9"/>
<dbReference type="KEGG" id="mech:Q9L42_009820"/>
<dbReference type="Proteomes" id="UP001225378">
    <property type="component" value="Chromosome"/>
</dbReference>
<dbReference type="PANTHER" id="PTHR43861">
    <property type="entry name" value="TRANS-ACONITATE 2-METHYLTRANSFERASE-RELATED"/>
    <property type="match status" value="1"/>
</dbReference>
<feature type="domain" description="Methyltransferase" evidence="3">
    <location>
        <begin position="48"/>
        <end position="132"/>
    </location>
</feature>
<dbReference type="CDD" id="cd02440">
    <property type="entry name" value="AdoMet_MTases"/>
    <property type="match status" value="1"/>
</dbReference>
<dbReference type="EC" id="2.1.1.-" evidence="4"/>
<gene>
    <name evidence="4" type="ORF">Q9L42_009820</name>
</gene>